<feature type="domain" description="PDZ" evidence="3">
    <location>
        <begin position="15"/>
        <end position="84"/>
    </location>
</feature>
<dbReference type="InterPro" id="IPR052082">
    <property type="entry name" value="Myelin_sheath_structural"/>
</dbReference>
<dbReference type="InterPro" id="IPR036034">
    <property type="entry name" value="PDZ_sf"/>
</dbReference>
<dbReference type="OMA" id="PSIEMKP"/>
<dbReference type="STRING" id="109280.ENSHCOP00000017284"/>
<comment type="subcellular location">
    <subcellularLocation>
        <location evidence="1">Nucleus</location>
    </subcellularLocation>
</comment>
<dbReference type="GO" id="GO:0043484">
    <property type="term" value="P:regulation of RNA splicing"/>
    <property type="evidence" value="ECO:0007669"/>
    <property type="project" value="TreeGrafter"/>
</dbReference>
<evidence type="ECO:0000256" key="1">
    <source>
        <dbReference type="ARBA" id="ARBA00004123"/>
    </source>
</evidence>
<keyword evidence="2" id="KW-0539">Nucleus</keyword>
<keyword evidence="5" id="KW-1185">Reference proteome</keyword>
<proteinExistence type="predicted"/>
<dbReference type="GO" id="GO:0005634">
    <property type="term" value="C:nucleus"/>
    <property type="evidence" value="ECO:0007669"/>
    <property type="project" value="UniProtKB-SubCell"/>
</dbReference>
<evidence type="ECO:0000313" key="5">
    <source>
        <dbReference type="Proteomes" id="UP000264820"/>
    </source>
</evidence>
<evidence type="ECO:0000313" key="4">
    <source>
        <dbReference type="Ensembl" id="ENSHCOP00000017284.1"/>
    </source>
</evidence>
<dbReference type="GO" id="GO:0043034">
    <property type="term" value="C:costamere"/>
    <property type="evidence" value="ECO:0007669"/>
    <property type="project" value="TreeGrafter"/>
</dbReference>
<dbReference type="InterPro" id="IPR001478">
    <property type="entry name" value="PDZ"/>
</dbReference>
<name>A0A3Q2YGH8_HIPCM</name>
<dbReference type="Ensembl" id="ENSHCOT00000014192.1">
    <property type="protein sequence ID" value="ENSHCOP00000017284.1"/>
    <property type="gene ID" value="ENSHCOG00000000956.1"/>
</dbReference>
<dbReference type="Gene3D" id="2.30.42.10">
    <property type="match status" value="1"/>
</dbReference>
<reference evidence="4" key="1">
    <citation type="submission" date="2025-08" db="UniProtKB">
        <authorList>
            <consortium name="Ensembl"/>
        </authorList>
    </citation>
    <scope>IDENTIFICATION</scope>
</reference>
<protein>
    <recommendedName>
        <fullName evidence="3">PDZ domain-containing protein</fullName>
    </recommendedName>
</protein>
<evidence type="ECO:0000256" key="2">
    <source>
        <dbReference type="ARBA" id="ARBA00023242"/>
    </source>
</evidence>
<dbReference type="PANTHER" id="PTHR23348">
    <property type="entry name" value="PERIAXIN/AHNAK"/>
    <property type="match status" value="1"/>
</dbReference>
<sequence length="1345" mass="146225">SSARGRSEAYSPESGMIVKTAKDGGAEGLVYGGGGKEGIFIKEVVPESPASKGLQLKEGDQLLSATVYFDNVSYQDAIQILEHAQAYKVKLCLKPPKIEARPGSVEGSPSKFKLPTIKLPKLSLKSPEVKVEAEIPEPATELNVKVKKSRFSFPKFSLTKQSSKESEVDIGLPDVDVSIPEGKMQITSPKVEFQPPEVDVNIDGQETKFKMPKFGISMPKMKGPDIDFSLSKKEDIEAPKIEARPGSVEGSPSKFKLPTIKFPKLGVALPQVSVGVPDMDTDIKVDGAGLKSPEVKVPEPATDIDVTVKKSRFSFPKFSLTKQSSKESEVDIGLPDVDVSIPEGKMQITSPKVEFQPPEVDVNIDGQETKFKMPKFGISMPKMKGPDIFQLVSKKEGEIKLPETEVELPEVDVNLPSVQVDIEAPKIEARPGSVEGSPSKFKLPTIKLPKLGVALPQVSVGVPDMDTDIKVDGAGLKSPEVKFEAEIPEPATDIDVTVKKSRFSFPKFSLTKQSSKESEVDIGLPDVDVSIPEGKMQITSPKVELQPPEMDVNIDGQESKFKMPKFGISMPKMKGPDIDFSLSRKEGEIKLPETKVELPDVDVKLPSVQVDIDAPKIEARPGSVEGSPSKFKLPTIKFPKLGVTLPQVNVEVPDMDTDIKVDGAGLKSPEVKVDAEIPEPATELDAKVKKSRFSFPKFSLTKQSSKESEVDISLPDVDVKLPSVQVDLETRPGSVEGSPSKFKLPTIKFPKLVELPDVDVKLPSVQVDLETRPGSVEGSPSKFKLPTIKLPKLGVALPQVNVEVPDMDRDIKVDGTGLKSPEVKVEAEIPGPATDIDVKVTKSRFSFPKFSLTKQSSKESEIDVGLPDVDVSIPEGKMQITSPKVEFQPPEVDVNINGPESKFKMPKFGISMPKMKGPDIDFSLSKKEGDIKLPETEVELPDVDVKLPSVQVDIDAPKIEARPGSVEGSPSKFKLPTIKLPKLGVALPQVNVEVPVMDTDIKVDGAGLKSPEVKGEAEIPEPATELDVKVKKSRFSFPKFSLTKQSSKESEIDIGLPDVDVSIPEGKMKIISPKVEFQQPKLDVNAHGDLKLPDSEITLPSAEDEIEISKIEGPKSRVEGSPTKFKLPPFNLPTFGGSPSKVRVEVPDVDKDTEIDAIKLEIFEEEANLVLSTTSTDIEGQSVEVRTKGDELQGSGIKVKPVPDVDAEIKLPDVEGKQLEGTVSAPQAPKVEGDIRLSKGTGNVDVSPVSPSKFKLPSFKMPRLAFSRHKPEGQSVSPDTEYKDIGVVCIISVGVSFEGDPLYNRFRVSVSNRATCCEQAQLFTIYHTQYEHLCAAVTKREQEMT</sequence>
<dbReference type="PANTHER" id="PTHR23348:SF42">
    <property type="entry name" value="PERIAXIN"/>
    <property type="match status" value="1"/>
</dbReference>
<dbReference type="SUPFAM" id="SSF50156">
    <property type="entry name" value="PDZ domain-like"/>
    <property type="match status" value="1"/>
</dbReference>
<organism evidence="4 5">
    <name type="scientific">Hippocampus comes</name>
    <name type="common">Tiger tail seahorse</name>
    <dbReference type="NCBI Taxonomy" id="109280"/>
    <lineage>
        <taxon>Eukaryota</taxon>
        <taxon>Metazoa</taxon>
        <taxon>Chordata</taxon>
        <taxon>Craniata</taxon>
        <taxon>Vertebrata</taxon>
        <taxon>Euteleostomi</taxon>
        <taxon>Actinopterygii</taxon>
        <taxon>Neopterygii</taxon>
        <taxon>Teleostei</taxon>
        <taxon>Neoteleostei</taxon>
        <taxon>Acanthomorphata</taxon>
        <taxon>Syngnathiaria</taxon>
        <taxon>Syngnathiformes</taxon>
        <taxon>Syngnathoidei</taxon>
        <taxon>Syngnathidae</taxon>
        <taxon>Hippocampus</taxon>
    </lineage>
</organism>
<dbReference type="GeneTree" id="ENSGT00940000165073"/>
<accession>A0A3Q2YGH8</accession>
<dbReference type="SMART" id="SM00228">
    <property type="entry name" value="PDZ"/>
    <property type="match status" value="1"/>
</dbReference>
<dbReference type="Proteomes" id="UP000264820">
    <property type="component" value="Unplaced"/>
</dbReference>
<dbReference type="PROSITE" id="PS50106">
    <property type="entry name" value="PDZ"/>
    <property type="match status" value="1"/>
</dbReference>
<evidence type="ECO:0000259" key="3">
    <source>
        <dbReference type="PROSITE" id="PS50106"/>
    </source>
</evidence>
<reference evidence="4" key="2">
    <citation type="submission" date="2025-09" db="UniProtKB">
        <authorList>
            <consortium name="Ensembl"/>
        </authorList>
    </citation>
    <scope>IDENTIFICATION</scope>
</reference>